<organism evidence="1 2">
    <name type="scientific">Clostridium kluyveri</name>
    <dbReference type="NCBI Taxonomy" id="1534"/>
    <lineage>
        <taxon>Bacteria</taxon>
        <taxon>Bacillati</taxon>
        <taxon>Bacillota</taxon>
        <taxon>Clostridia</taxon>
        <taxon>Eubacteriales</taxon>
        <taxon>Clostridiaceae</taxon>
        <taxon>Clostridium</taxon>
    </lineage>
</organism>
<dbReference type="Pfam" id="PF13031">
    <property type="entry name" value="DUF3892"/>
    <property type="match status" value="1"/>
</dbReference>
<sequence>MSLQKWYNSVMRGDDSMEYGIIKVEYENYNCTKGDAHITKVRVCEVTGEDKFSDSFQDQPIEEVIENIKKGDKYITLVSTGYKTWKRGAEIILKEFITTRPDIDRGSDLESLPLIPYDIWEL</sequence>
<evidence type="ECO:0000313" key="1">
    <source>
        <dbReference type="EMBL" id="APM38190.1"/>
    </source>
</evidence>
<gene>
    <name evidence="1" type="ORF">BS101_05265</name>
</gene>
<reference evidence="1 2" key="1">
    <citation type="submission" date="2016-12" db="EMBL/GenBank/DDBJ databases">
        <title>Complete genome sequence of Clostridium kluyveri JZZ isolated from the pit mud of a Chinese flavor liquor-making factory.</title>
        <authorList>
            <person name="Wang Y."/>
        </authorList>
    </citation>
    <scope>NUCLEOTIDE SEQUENCE [LARGE SCALE GENOMIC DNA]</scope>
    <source>
        <strain evidence="1 2">JZZ</strain>
    </source>
</reference>
<protein>
    <submittedName>
        <fullName evidence="1">Uncharacterized protein</fullName>
    </submittedName>
</protein>
<dbReference type="AlphaFoldDB" id="A0A1L5F5S2"/>
<dbReference type="Proteomes" id="UP000184604">
    <property type="component" value="Chromosome"/>
</dbReference>
<proteinExistence type="predicted"/>
<name>A0A1L5F5S2_CLOKL</name>
<dbReference type="EMBL" id="CP018335">
    <property type="protein sequence ID" value="APM38190.1"/>
    <property type="molecule type" value="Genomic_DNA"/>
</dbReference>
<dbReference type="InterPro" id="IPR024997">
    <property type="entry name" value="DUF3892"/>
</dbReference>
<accession>A0A1L5F5S2</accession>
<evidence type="ECO:0000313" key="2">
    <source>
        <dbReference type="Proteomes" id="UP000184604"/>
    </source>
</evidence>